<sequence>MDSVKYERIVLIIREPLAAMKAEYQRQHHPSWSHVEPLLTVNQTANQRRLYEKLDYEFIESNATKFRGREESAPEIWNPPIGSFAGEKSGCRYGCIYYLGMNIANEGEITLRDSGVCRRWMQEWLRVVIDSV</sequence>
<protein>
    <recommendedName>
        <fullName evidence="4">Sulfotransferase domain-containing protein</fullName>
    </recommendedName>
</protein>
<organism evidence="1">
    <name type="scientific">Capitella teleta</name>
    <name type="common">Polychaete worm</name>
    <dbReference type="NCBI Taxonomy" id="283909"/>
    <lineage>
        <taxon>Eukaryota</taxon>
        <taxon>Metazoa</taxon>
        <taxon>Spiralia</taxon>
        <taxon>Lophotrochozoa</taxon>
        <taxon>Annelida</taxon>
        <taxon>Polychaeta</taxon>
        <taxon>Sedentaria</taxon>
        <taxon>Scolecida</taxon>
        <taxon>Capitellidae</taxon>
        <taxon>Capitella</taxon>
    </lineage>
</organism>
<reference evidence="3" key="1">
    <citation type="submission" date="2012-12" db="EMBL/GenBank/DDBJ databases">
        <authorList>
            <person name="Hellsten U."/>
            <person name="Grimwood J."/>
            <person name="Chapman J.A."/>
            <person name="Shapiro H."/>
            <person name="Aerts A."/>
            <person name="Otillar R.P."/>
            <person name="Terry A.Y."/>
            <person name="Boore J.L."/>
            <person name="Simakov O."/>
            <person name="Marletaz F."/>
            <person name="Cho S.-J."/>
            <person name="Edsinger-Gonzales E."/>
            <person name="Havlak P."/>
            <person name="Kuo D.-H."/>
            <person name="Larsson T."/>
            <person name="Lv J."/>
            <person name="Arendt D."/>
            <person name="Savage R."/>
            <person name="Osoegawa K."/>
            <person name="de Jong P."/>
            <person name="Lindberg D.R."/>
            <person name="Seaver E.C."/>
            <person name="Weisblat D.A."/>
            <person name="Putnam N.H."/>
            <person name="Grigoriev I.V."/>
            <person name="Rokhsar D.S."/>
        </authorList>
    </citation>
    <scope>NUCLEOTIDE SEQUENCE</scope>
    <source>
        <strain evidence="3">I ESC-2004</strain>
    </source>
</reference>
<dbReference type="EMBL" id="AMQN01007051">
    <property type="status" value="NOT_ANNOTATED_CDS"/>
    <property type="molecule type" value="Genomic_DNA"/>
</dbReference>
<reference evidence="2" key="3">
    <citation type="submission" date="2015-06" db="UniProtKB">
        <authorList>
            <consortium name="EnsemblMetazoa"/>
        </authorList>
    </citation>
    <scope>IDENTIFICATION</scope>
</reference>
<accession>R7UN21</accession>
<gene>
    <name evidence="1" type="ORF">CAPTEDRAFT_204100</name>
</gene>
<dbReference type="HOGENOM" id="CLU_1919043_0_0_1"/>
<dbReference type="AlphaFoldDB" id="R7UN21"/>
<dbReference type="EnsemblMetazoa" id="CapteT204100">
    <property type="protein sequence ID" value="CapteP204100"/>
    <property type="gene ID" value="CapteG204100"/>
</dbReference>
<evidence type="ECO:0000313" key="1">
    <source>
        <dbReference type="EMBL" id="ELU07488.1"/>
    </source>
</evidence>
<keyword evidence="3" id="KW-1185">Reference proteome</keyword>
<dbReference type="EMBL" id="KB299856">
    <property type="protein sequence ID" value="ELU07488.1"/>
    <property type="molecule type" value="Genomic_DNA"/>
</dbReference>
<name>R7UN21_CAPTE</name>
<proteinExistence type="predicted"/>
<reference evidence="1 3" key="2">
    <citation type="journal article" date="2013" name="Nature">
        <title>Insights into bilaterian evolution from three spiralian genomes.</title>
        <authorList>
            <person name="Simakov O."/>
            <person name="Marletaz F."/>
            <person name="Cho S.J."/>
            <person name="Edsinger-Gonzales E."/>
            <person name="Havlak P."/>
            <person name="Hellsten U."/>
            <person name="Kuo D.H."/>
            <person name="Larsson T."/>
            <person name="Lv J."/>
            <person name="Arendt D."/>
            <person name="Savage R."/>
            <person name="Osoegawa K."/>
            <person name="de Jong P."/>
            <person name="Grimwood J."/>
            <person name="Chapman J.A."/>
            <person name="Shapiro H."/>
            <person name="Aerts A."/>
            <person name="Otillar R.P."/>
            <person name="Terry A.Y."/>
            <person name="Boore J.L."/>
            <person name="Grigoriev I.V."/>
            <person name="Lindberg D.R."/>
            <person name="Seaver E.C."/>
            <person name="Weisblat D.A."/>
            <person name="Putnam N.H."/>
            <person name="Rokhsar D.S."/>
        </authorList>
    </citation>
    <scope>NUCLEOTIDE SEQUENCE</scope>
    <source>
        <strain evidence="1 3">I ESC-2004</strain>
    </source>
</reference>
<evidence type="ECO:0008006" key="4">
    <source>
        <dbReference type="Google" id="ProtNLM"/>
    </source>
</evidence>
<dbReference type="OrthoDB" id="5985073at2759"/>
<dbReference type="Proteomes" id="UP000014760">
    <property type="component" value="Unassembled WGS sequence"/>
</dbReference>
<evidence type="ECO:0000313" key="2">
    <source>
        <dbReference type="EnsemblMetazoa" id="CapteP204100"/>
    </source>
</evidence>
<evidence type="ECO:0000313" key="3">
    <source>
        <dbReference type="Proteomes" id="UP000014760"/>
    </source>
</evidence>